<keyword evidence="3" id="KW-0346">Stress response</keyword>
<keyword evidence="4" id="KW-1185">Reference proteome</keyword>
<evidence type="ECO:0000313" key="3">
    <source>
        <dbReference type="EMBL" id="EED91170.1"/>
    </source>
</evidence>
<evidence type="ECO:0000313" key="4">
    <source>
        <dbReference type="Proteomes" id="UP000001449"/>
    </source>
</evidence>
<dbReference type="PaxDb" id="35128-Thaps262844"/>
<feature type="domain" description="J" evidence="2">
    <location>
        <begin position="19"/>
        <end position="105"/>
    </location>
</feature>
<accession>B8C5R6</accession>
<dbReference type="PANTHER" id="PTHR44157:SF1">
    <property type="entry name" value="DNAJ HOMOLOG SUBFAMILY C MEMBER 11"/>
    <property type="match status" value="1"/>
</dbReference>
<dbReference type="FunFam" id="1.10.287.110:FF:000379">
    <property type="entry name" value="Heat shock protein"/>
    <property type="match status" value="1"/>
</dbReference>
<name>B8C5R6_THAPS</name>
<dbReference type="SUPFAM" id="SSF46565">
    <property type="entry name" value="Chaperone J-domain"/>
    <property type="match status" value="1"/>
</dbReference>
<dbReference type="SMR" id="B8C5R6"/>
<feature type="non-terminal residue" evidence="3">
    <location>
        <position position="107"/>
    </location>
</feature>
<gene>
    <name evidence="3" type="ORF">THAPSDRAFT_262844</name>
</gene>
<dbReference type="eggNOG" id="KOG0718">
    <property type="taxonomic scope" value="Eukaryota"/>
</dbReference>
<dbReference type="EMBL" id="CM000643">
    <property type="protein sequence ID" value="EED91170.1"/>
    <property type="molecule type" value="Genomic_DNA"/>
</dbReference>
<feature type="region of interest" description="Disordered" evidence="1">
    <location>
        <begin position="1"/>
        <end position="50"/>
    </location>
</feature>
<dbReference type="Pfam" id="PF00226">
    <property type="entry name" value="DnaJ"/>
    <property type="match status" value="1"/>
</dbReference>
<dbReference type="PROSITE" id="PS00636">
    <property type="entry name" value="DNAJ_1"/>
    <property type="match status" value="1"/>
</dbReference>
<dbReference type="InterPro" id="IPR018253">
    <property type="entry name" value="DnaJ_domain_CS"/>
</dbReference>
<dbReference type="InParanoid" id="B8C5R6"/>
<dbReference type="InterPro" id="IPR052243">
    <property type="entry name" value="Mito_inner_membrane_organizer"/>
</dbReference>
<dbReference type="GeneID" id="7443625"/>
<dbReference type="HOGENOM" id="CLU_2216901_0_0_1"/>
<dbReference type="CDD" id="cd06257">
    <property type="entry name" value="DnaJ"/>
    <property type="match status" value="1"/>
</dbReference>
<dbReference type="Proteomes" id="UP000001449">
    <property type="component" value="Chromosome 6"/>
</dbReference>
<reference evidence="3 4" key="1">
    <citation type="journal article" date="2004" name="Science">
        <title>The genome of the diatom Thalassiosira pseudonana: ecology, evolution, and metabolism.</title>
        <authorList>
            <person name="Armbrust E.V."/>
            <person name="Berges J.A."/>
            <person name="Bowler C."/>
            <person name="Green B.R."/>
            <person name="Martinez D."/>
            <person name="Putnam N.H."/>
            <person name="Zhou S."/>
            <person name="Allen A.E."/>
            <person name="Apt K.E."/>
            <person name="Bechner M."/>
            <person name="Brzezinski M.A."/>
            <person name="Chaal B.K."/>
            <person name="Chiovitti A."/>
            <person name="Davis A.K."/>
            <person name="Demarest M.S."/>
            <person name="Detter J.C."/>
            <person name="Glavina T."/>
            <person name="Goodstein D."/>
            <person name="Hadi M.Z."/>
            <person name="Hellsten U."/>
            <person name="Hildebrand M."/>
            <person name="Jenkins B.D."/>
            <person name="Jurka J."/>
            <person name="Kapitonov V.V."/>
            <person name="Kroger N."/>
            <person name="Lau W.W."/>
            <person name="Lane T.W."/>
            <person name="Larimer F.W."/>
            <person name="Lippmeier J.C."/>
            <person name="Lucas S."/>
            <person name="Medina M."/>
            <person name="Montsant A."/>
            <person name="Obornik M."/>
            <person name="Parker M.S."/>
            <person name="Palenik B."/>
            <person name="Pazour G.J."/>
            <person name="Richardson P.M."/>
            <person name="Rynearson T.A."/>
            <person name="Saito M.A."/>
            <person name="Schwartz D.C."/>
            <person name="Thamatrakoln K."/>
            <person name="Valentin K."/>
            <person name="Vardi A."/>
            <person name="Wilkerson F.P."/>
            <person name="Rokhsar D.S."/>
        </authorList>
    </citation>
    <scope>NUCLEOTIDE SEQUENCE [LARGE SCALE GENOMIC DNA]</scope>
    <source>
        <strain evidence="3 4">CCMP1335</strain>
    </source>
</reference>
<dbReference type="RefSeq" id="XP_002291063.1">
    <property type="nucleotide sequence ID" value="XM_002291027.1"/>
</dbReference>
<dbReference type="STRING" id="35128.B8C5R6"/>
<evidence type="ECO:0000259" key="2">
    <source>
        <dbReference type="PROSITE" id="PS50076"/>
    </source>
</evidence>
<dbReference type="Gene3D" id="1.10.287.110">
    <property type="entry name" value="DnaJ domain"/>
    <property type="match status" value="1"/>
</dbReference>
<protein>
    <submittedName>
        <fullName evidence="3">Heat shock protein</fullName>
    </submittedName>
</protein>
<dbReference type="InterPro" id="IPR001623">
    <property type="entry name" value="DnaJ_domain"/>
</dbReference>
<dbReference type="InterPro" id="IPR036869">
    <property type="entry name" value="J_dom_sf"/>
</dbReference>
<dbReference type="PROSITE" id="PS50076">
    <property type="entry name" value="DNAJ_2"/>
    <property type="match status" value="1"/>
</dbReference>
<dbReference type="PRINTS" id="PR00625">
    <property type="entry name" value="JDOMAIN"/>
</dbReference>
<feature type="compositionally biased region" description="Polar residues" evidence="1">
    <location>
        <begin position="1"/>
        <end position="11"/>
    </location>
</feature>
<dbReference type="PANTHER" id="PTHR44157">
    <property type="entry name" value="DNAJ HOMOLOG SUBFAMILY C MEMBER 11"/>
    <property type="match status" value="1"/>
</dbReference>
<organism evidence="3 4">
    <name type="scientific">Thalassiosira pseudonana</name>
    <name type="common">Marine diatom</name>
    <name type="synonym">Cyclotella nana</name>
    <dbReference type="NCBI Taxonomy" id="35128"/>
    <lineage>
        <taxon>Eukaryota</taxon>
        <taxon>Sar</taxon>
        <taxon>Stramenopiles</taxon>
        <taxon>Ochrophyta</taxon>
        <taxon>Bacillariophyta</taxon>
        <taxon>Coscinodiscophyceae</taxon>
        <taxon>Thalassiosirophycidae</taxon>
        <taxon>Thalassiosirales</taxon>
        <taxon>Thalassiosiraceae</taxon>
        <taxon>Thalassiosira</taxon>
    </lineage>
</organism>
<reference evidence="3 4" key="2">
    <citation type="journal article" date="2008" name="Nature">
        <title>The Phaeodactylum genome reveals the evolutionary history of diatom genomes.</title>
        <authorList>
            <person name="Bowler C."/>
            <person name="Allen A.E."/>
            <person name="Badger J.H."/>
            <person name="Grimwood J."/>
            <person name="Jabbari K."/>
            <person name="Kuo A."/>
            <person name="Maheswari U."/>
            <person name="Martens C."/>
            <person name="Maumus F."/>
            <person name="Otillar R.P."/>
            <person name="Rayko E."/>
            <person name="Salamov A."/>
            <person name="Vandepoele K."/>
            <person name="Beszteri B."/>
            <person name="Gruber A."/>
            <person name="Heijde M."/>
            <person name="Katinka M."/>
            <person name="Mock T."/>
            <person name="Valentin K."/>
            <person name="Verret F."/>
            <person name="Berges J.A."/>
            <person name="Brownlee C."/>
            <person name="Cadoret J.P."/>
            <person name="Chiovitti A."/>
            <person name="Choi C.J."/>
            <person name="Coesel S."/>
            <person name="De Martino A."/>
            <person name="Detter J.C."/>
            <person name="Durkin C."/>
            <person name="Falciatore A."/>
            <person name="Fournet J."/>
            <person name="Haruta M."/>
            <person name="Huysman M.J."/>
            <person name="Jenkins B.D."/>
            <person name="Jiroutova K."/>
            <person name="Jorgensen R.E."/>
            <person name="Joubert Y."/>
            <person name="Kaplan A."/>
            <person name="Kroger N."/>
            <person name="Kroth P.G."/>
            <person name="La Roche J."/>
            <person name="Lindquist E."/>
            <person name="Lommer M."/>
            <person name="Martin-Jezequel V."/>
            <person name="Lopez P.J."/>
            <person name="Lucas S."/>
            <person name="Mangogna M."/>
            <person name="McGinnis K."/>
            <person name="Medlin L.K."/>
            <person name="Montsant A."/>
            <person name="Oudot-Le Secq M.P."/>
            <person name="Napoli C."/>
            <person name="Obornik M."/>
            <person name="Parker M.S."/>
            <person name="Petit J.L."/>
            <person name="Porcel B.M."/>
            <person name="Poulsen N."/>
            <person name="Robison M."/>
            <person name="Rychlewski L."/>
            <person name="Rynearson T.A."/>
            <person name="Schmutz J."/>
            <person name="Shapiro H."/>
            <person name="Siaut M."/>
            <person name="Stanley M."/>
            <person name="Sussman M.R."/>
            <person name="Taylor A.R."/>
            <person name="Vardi A."/>
            <person name="von Dassow P."/>
            <person name="Vyverman W."/>
            <person name="Willis A."/>
            <person name="Wyrwicz L.S."/>
            <person name="Rokhsar D.S."/>
            <person name="Weissenbach J."/>
            <person name="Armbrust E.V."/>
            <person name="Green B.R."/>
            <person name="Van de Peer Y."/>
            <person name="Grigoriev I.V."/>
        </authorList>
    </citation>
    <scope>NUCLEOTIDE SEQUENCE [LARGE SCALE GENOMIC DNA]</scope>
    <source>
        <strain evidence="3 4">CCMP1335</strain>
    </source>
</reference>
<dbReference type="KEGG" id="tps:THAPSDRAFT_262844"/>
<dbReference type="SMART" id="SM00271">
    <property type="entry name" value="DnaJ"/>
    <property type="match status" value="1"/>
</dbReference>
<feature type="compositionally biased region" description="Polar residues" evidence="1">
    <location>
        <begin position="27"/>
        <end position="41"/>
    </location>
</feature>
<sequence>MSNGHANNGSQPVHPLLRSPYAVLNLPDNSRQRSSWSTDTSVDGARRVGEDEIKDAYKQLSRLLHPDKRRPGKERDDAQEVFIELMNAYEILADPVLRQAYDHFGHS</sequence>
<proteinExistence type="predicted"/>
<evidence type="ECO:0000256" key="1">
    <source>
        <dbReference type="SAM" id="MobiDB-lite"/>
    </source>
</evidence>
<dbReference type="AlphaFoldDB" id="B8C5R6"/>